<dbReference type="Proteomes" id="UP000251120">
    <property type="component" value="Chromosome"/>
</dbReference>
<evidence type="ECO:0000313" key="1">
    <source>
        <dbReference type="EMBL" id="AXA33321.1"/>
    </source>
</evidence>
<organism evidence="1 2">
    <name type="scientific">Francisella adeliensis</name>
    <dbReference type="NCBI Taxonomy" id="2007306"/>
    <lineage>
        <taxon>Bacteria</taxon>
        <taxon>Pseudomonadati</taxon>
        <taxon>Pseudomonadota</taxon>
        <taxon>Gammaproteobacteria</taxon>
        <taxon>Thiotrichales</taxon>
        <taxon>Francisellaceae</taxon>
        <taxon>Francisella</taxon>
    </lineage>
</organism>
<name>A0A2Z4XWR4_9GAMM</name>
<dbReference type="EMBL" id="CP021781">
    <property type="protein sequence ID" value="AXA33321.1"/>
    <property type="molecule type" value="Genomic_DNA"/>
</dbReference>
<gene>
    <name evidence="1" type="ORF">CDH04_02340</name>
</gene>
<dbReference type="OrthoDB" id="9758822at2"/>
<protein>
    <submittedName>
        <fullName evidence="1">Uncharacterized protein</fullName>
    </submittedName>
</protein>
<proteinExistence type="predicted"/>
<accession>A0A2Z4XWR4</accession>
<dbReference type="KEGG" id="fad:CDH04_02340"/>
<evidence type="ECO:0000313" key="2">
    <source>
        <dbReference type="Proteomes" id="UP000251120"/>
    </source>
</evidence>
<sequence>MIISNVNIQNTMGNTMSTIINLHGKNSSFIIKCNPKNPPQCIYWGEKLQLNQDEINQLLAQSSAIPQGTIDEPSHGSLIPNLAQGDFHINAIEIISSTHWSPNFKLINTKISSQSAKLTLKDEIDNVGYVMKALPSLCNSDIRLTGNILANIGLDIPLLHPQSAILVEINEVKND</sequence>
<dbReference type="InterPro" id="IPR038417">
    <property type="entry name" value="Alpga-gal_N_sf"/>
</dbReference>
<dbReference type="AlphaFoldDB" id="A0A2Z4XWR4"/>
<reference evidence="1 2" key="1">
    <citation type="submission" date="2017-06" db="EMBL/GenBank/DDBJ databases">
        <title>Complete genome of Francisella adeliensis.</title>
        <authorList>
            <person name="Vallesi A."/>
            <person name="Sjodin A."/>
        </authorList>
    </citation>
    <scope>NUCLEOTIDE SEQUENCE [LARGE SCALE GENOMIC DNA]</scope>
    <source>
        <strain evidence="1 2">FDC440</strain>
    </source>
</reference>
<dbReference type="Gene3D" id="2.70.98.60">
    <property type="entry name" value="alpha-galactosidase from lactobacil brevis"/>
    <property type="match status" value="1"/>
</dbReference>